<evidence type="ECO:0000313" key="1">
    <source>
        <dbReference type="EMBL" id="QCC47543.1"/>
    </source>
</evidence>
<gene>
    <name evidence="1" type="ORF">DV707_07630</name>
</gene>
<dbReference type="Proteomes" id="UP000296733">
    <property type="component" value="Chromosome"/>
</dbReference>
<evidence type="ECO:0000313" key="2">
    <source>
        <dbReference type="Proteomes" id="UP000296733"/>
    </source>
</evidence>
<dbReference type="EMBL" id="CP031311">
    <property type="protein sequence ID" value="QCC47543.1"/>
    <property type="molecule type" value="Genomic_DNA"/>
</dbReference>
<sequence>MISLTSDRSEDAVYHVVCHGCLCEEIIENDRVLAATKTITHRKRTDHTVEYAEIGGDSS</sequence>
<dbReference type="KEGG" id="hlm:DV707_07630"/>
<reference evidence="1 2" key="1">
    <citation type="journal article" date="2019" name="Nat. Commun.">
        <title>A new type of DNA phosphorothioation-based antiviral system in archaea.</title>
        <authorList>
            <person name="Xiong L."/>
            <person name="Liu S."/>
            <person name="Chen S."/>
            <person name="Xiao Y."/>
            <person name="Zhu B."/>
            <person name="Gao Y."/>
            <person name="Zhang Y."/>
            <person name="Chen B."/>
            <person name="Luo J."/>
            <person name="Deng Z."/>
            <person name="Chen X."/>
            <person name="Wang L."/>
            <person name="Chen S."/>
        </authorList>
    </citation>
    <scope>NUCLEOTIDE SEQUENCE [LARGE SCALE GENOMIC DNA]</scope>
    <source>
        <strain evidence="1 2">CGMCC 1.10331</strain>
    </source>
</reference>
<dbReference type="AlphaFoldDB" id="A0A4D6H136"/>
<name>A0A4D6H136_9EURY</name>
<protein>
    <submittedName>
        <fullName evidence="1">Uncharacterized protein</fullName>
    </submittedName>
</protein>
<organism evidence="1 2">
    <name type="scientific">Halobellus limi</name>
    <dbReference type="NCBI Taxonomy" id="699433"/>
    <lineage>
        <taxon>Archaea</taxon>
        <taxon>Methanobacteriati</taxon>
        <taxon>Methanobacteriota</taxon>
        <taxon>Stenosarchaea group</taxon>
        <taxon>Halobacteria</taxon>
        <taxon>Halobacteriales</taxon>
        <taxon>Haloferacaceae</taxon>
        <taxon>Halobellus</taxon>
    </lineage>
</organism>
<accession>A0A4D6H136</accession>
<proteinExistence type="predicted"/>